<proteinExistence type="predicted"/>
<sequence>MSQKAKTFPVTESKVEDESQYVDMAPVFGDKIKLKVPKTNSEVSLKRKLKIGEETKYLIKNPKKPFVGDTDTLEAVVSHAKLPAELEGKITQEQYAALVDSTFESCEETYKQLKEQLDKPIKAIQEVTGDENVKFLPYLPERDKFITLTDMVVSDNKEMNKELDSIRSLYTKYLDEEGNVKKDVPREDAYILELITDIKLRFFVCGNRILRLFEPAIKHVSDFYSTMKFSYYSQHLDEAPADIKAFLQTRLHQYTNTKVPEAEHIPGILS</sequence>
<accession>A0A8S5NZW5</accession>
<dbReference type="EMBL" id="BK015301">
    <property type="protein sequence ID" value="DAE00375.1"/>
    <property type="molecule type" value="Genomic_DNA"/>
</dbReference>
<organism evidence="1">
    <name type="scientific">Myoviridae sp. ctLnO19</name>
    <dbReference type="NCBI Taxonomy" id="2825085"/>
    <lineage>
        <taxon>Viruses</taxon>
        <taxon>Duplodnaviria</taxon>
        <taxon>Heunggongvirae</taxon>
        <taxon>Uroviricota</taxon>
        <taxon>Caudoviricetes</taxon>
    </lineage>
</organism>
<reference evidence="1" key="1">
    <citation type="journal article" date="2021" name="Proc. Natl. Acad. Sci. U.S.A.">
        <title>A Catalog of Tens of Thousands of Viruses from Human Metagenomes Reveals Hidden Associations with Chronic Diseases.</title>
        <authorList>
            <person name="Tisza M.J."/>
            <person name="Buck C.B."/>
        </authorList>
    </citation>
    <scope>NUCLEOTIDE SEQUENCE</scope>
    <source>
        <strain evidence="1">CtLnO19</strain>
    </source>
</reference>
<evidence type="ECO:0000313" key="1">
    <source>
        <dbReference type="EMBL" id="DAE00375.1"/>
    </source>
</evidence>
<protein>
    <submittedName>
        <fullName evidence="1">Uncharacterized protein</fullName>
    </submittedName>
</protein>
<name>A0A8S5NZW5_9CAUD</name>